<keyword evidence="1 2" id="KW-0413">Isomerase</keyword>
<dbReference type="Pfam" id="PF04962">
    <property type="entry name" value="KduI"/>
    <property type="match status" value="1"/>
</dbReference>
<dbReference type="InterPro" id="IPR011051">
    <property type="entry name" value="RmlC_Cupin_sf"/>
</dbReference>
<dbReference type="EMBL" id="CP002580">
    <property type="protein sequence ID" value="AJK46038.1"/>
    <property type="molecule type" value="Genomic_DNA"/>
</dbReference>
<dbReference type="HOGENOM" id="CLU_066438_1_0_4"/>
<evidence type="ECO:0000256" key="1">
    <source>
        <dbReference type="ARBA" id="ARBA00023235"/>
    </source>
</evidence>
<accession>A0A0B6RRM5</accession>
<sequence length="296" mass="32392">MNPHPNSNPNPAASLLVKAAASGRSIACVTPESARWHHVGFAAYRLAAGESVTVHEPARETCLVVMAGQVDVVDDDGTRWDALGSRASVFDDAPPAALYLPPGRRVTVTARRATELGVASAPGTGRYPPRRIEPGEMKRSVRGTGANTRYVCDILPQTEPAEALLVVEVRTPSGHSSSYPPHKHDTDDVPAESFLEETYYHRVNPPQGFVFQRVYTDARDLDESMAVSDHDVVMVPRGYHPVVVPYGYDSYYLNVMAGPTRVWHFRNDPEHDWIAKRDAAQAQAAQAEKARRESGG</sequence>
<dbReference type="PANTHER" id="PTHR39193">
    <property type="entry name" value="5-DEOXY-GLUCURONATE ISOMERASE"/>
    <property type="match status" value="1"/>
</dbReference>
<protein>
    <submittedName>
        <fullName evidence="2">5-deoxy-glucuronate isomerase IolB</fullName>
        <ecNumber evidence="2">5.3.1.-</ecNumber>
    </submittedName>
</protein>
<dbReference type="AlphaFoldDB" id="A0A0B6RRM5"/>
<dbReference type="SUPFAM" id="SSF51182">
    <property type="entry name" value="RmlC-like cupins"/>
    <property type="match status" value="1"/>
</dbReference>
<keyword evidence="3" id="KW-1185">Reference proteome</keyword>
<dbReference type="NCBIfam" id="TIGR04378">
    <property type="entry name" value="myo_inos_iolB"/>
    <property type="match status" value="1"/>
</dbReference>
<organism evidence="2 3">
    <name type="scientific">Burkholderia plantarii</name>
    <dbReference type="NCBI Taxonomy" id="41899"/>
    <lineage>
        <taxon>Bacteria</taxon>
        <taxon>Pseudomonadati</taxon>
        <taxon>Pseudomonadota</taxon>
        <taxon>Betaproteobacteria</taxon>
        <taxon>Burkholderiales</taxon>
        <taxon>Burkholderiaceae</taxon>
        <taxon>Burkholderia</taxon>
    </lineage>
</organism>
<dbReference type="PANTHER" id="PTHR39193:SF1">
    <property type="entry name" value="5-DEOXY-GLUCURONATE ISOMERASE"/>
    <property type="match status" value="1"/>
</dbReference>
<dbReference type="EC" id="5.3.1.-" evidence="2"/>
<reference evidence="3" key="1">
    <citation type="submission" date="2011-03" db="EMBL/GenBank/DDBJ databases">
        <authorList>
            <person name="Voget S."/>
            <person name="Streit W.R."/>
            <person name="Jaeger K.E."/>
            <person name="Daniel R."/>
        </authorList>
    </citation>
    <scope>NUCLEOTIDE SEQUENCE [LARGE SCALE GENOMIC DNA]</scope>
    <source>
        <strain evidence="3">PG1</strain>
    </source>
</reference>
<reference evidence="2 3" key="2">
    <citation type="journal article" date="2016" name="Appl. Microbiol. Biotechnol.">
        <title>Mutations improving production and secretion of extracellular lipase by Burkholderia glumae PG1.</title>
        <authorList>
            <person name="Knapp A."/>
            <person name="Voget S."/>
            <person name="Gao R."/>
            <person name="Zaburannyi N."/>
            <person name="Krysciak D."/>
            <person name="Breuer M."/>
            <person name="Hauer B."/>
            <person name="Streit W.R."/>
            <person name="Muller R."/>
            <person name="Daniel R."/>
            <person name="Jaeger K.E."/>
        </authorList>
    </citation>
    <scope>NUCLEOTIDE SEQUENCE [LARGE SCALE GENOMIC DNA]</scope>
    <source>
        <strain evidence="2 3">PG1</strain>
    </source>
</reference>
<name>A0A0B6RRM5_BURPL</name>
<dbReference type="GO" id="GO:0008880">
    <property type="term" value="F:glucuronate isomerase activity"/>
    <property type="evidence" value="ECO:0007669"/>
    <property type="project" value="InterPro"/>
</dbReference>
<dbReference type="Gene3D" id="2.60.120.10">
    <property type="entry name" value="Jelly Rolls"/>
    <property type="match status" value="2"/>
</dbReference>
<dbReference type="InterPro" id="IPR021120">
    <property type="entry name" value="KduI/IolB_isomerase"/>
</dbReference>
<evidence type="ECO:0000313" key="3">
    <source>
        <dbReference type="Proteomes" id="UP000031838"/>
    </source>
</evidence>
<evidence type="ECO:0000313" key="2">
    <source>
        <dbReference type="EMBL" id="AJK46038.1"/>
    </source>
</evidence>
<dbReference type="InterPro" id="IPR014710">
    <property type="entry name" value="RmlC-like_jellyroll"/>
</dbReference>
<dbReference type="RefSeq" id="WP_042624647.1">
    <property type="nucleotide sequence ID" value="NZ_CP002580.1"/>
</dbReference>
<dbReference type="Proteomes" id="UP000031838">
    <property type="component" value="Chromosome 1"/>
</dbReference>
<dbReference type="GO" id="GO:0019310">
    <property type="term" value="P:inositol catabolic process"/>
    <property type="evidence" value="ECO:0007669"/>
    <property type="project" value="InterPro"/>
</dbReference>
<gene>
    <name evidence="2" type="primary">iolB</name>
    <name evidence="2" type="ORF">BGL_1c15220</name>
</gene>
<dbReference type="PIRSF" id="PIRSF036628">
    <property type="entry name" value="IolB"/>
    <property type="match status" value="1"/>
</dbReference>
<dbReference type="KEGG" id="bgp:BGL_1c15220"/>
<proteinExistence type="predicted"/>
<dbReference type="InterPro" id="IPR024203">
    <property type="entry name" value="Deoxy-glucuronate_isom_IolB"/>
</dbReference>